<accession>A0AAD7Z0I2</accession>
<dbReference type="Proteomes" id="UP001231518">
    <property type="component" value="Chromosome 5"/>
</dbReference>
<dbReference type="EMBL" id="JARGEI010000003">
    <property type="protein sequence ID" value="KAJ8733624.1"/>
    <property type="molecule type" value="Genomic_DNA"/>
</dbReference>
<evidence type="ECO:0000256" key="1">
    <source>
        <dbReference type="SAM" id="SignalP"/>
    </source>
</evidence>
<dbReference type="SMART" id="SM00289">
    <property type="entry name" value="WR1"/>
    <property type="match status" value="7"/>
</dbReference>
<sequence>MYKLLVFLVLTTSVGQLKCQDNNPIRIRRAAAPEVVEGGCINDQTRDPNTGECVSCPPGQERDGETNECVTIVTRIFVADCRNGYIKNDKGKCVPPAVRRVAAPDVLSAGCIPGQTKDPVTGYCLTCPPGQERDGETNECVTIVTRRFVDDCPDGYTTNDKGQCVPIALRRLAAPDVLKAGCIPGQTRDPVTGYCLTCPPGQERDGETNECVTIVTRRFFDDCPDGYITNGNGKYVPIALRRLAAPDVLKAGCIPGQTRDPVTGYCLTCPPGQERDGETNECVTIVTRRFVDDCPDGYTTNDKGQCVPIALRRLAAPDVLKAGCIPGQTRDPVTGYCLTCPPGQERDGETNECVTIVTRRFFDDCPDGYITNGNGKCVPIALRRLAAPDVLKAGCIPGQTRDPVTGCCLTCPPGQERDGETNECVTIVTRRLLADCPDGYITNGNGKCVPIALRRLAAPDVLKAGCIPGQTRDPVTGYCLTCPPGQERDGETNECVTIVTRRFFDDCPDGYITNGNGKCVPIALRRLAAPDVLKAGCIPGQTRDPVTGYCLTCPPGQERDGETNECVTIVTRRFVDDCPDGYTTNDKGQERDGETNECVTIVTRRFFDDCPDGYITNGNGKCVPIALRRLAAPDVLKAGCIPGQTRDPVTGYCLTCPPGQERDGETNECVTIVTRRFVDDCPDGYTTNDKGQCVPIALRRLAAPDVLKAGCIPGQTRDPVTGYCLTCPPGQERDGETNECVTIVTRRLLADCRDGYKKNDKGKCVPLAVRRVAAPDVLSAGCIPGQTKDPVTGYCLTCPPGQERDAQTNECVTIVTRRFAFRRVASPEVYDFL</sequence>
<feature type="signal peptide" evidence="1">
    <location>
        <begin position="1"/>
        <end position="19"/>
    </location>
</feature>
<proteinExistence type="predicted"/>
<keyword evidence="3" id="KW-1185">Reference proteome</keyword>
<comment type="caution">
    <text evidence="2">The sequence shown here is derived from an EMBL/GenBank/DDBJ whole genome shotgun (WGS) entry which is preliminary data.</text>
</comment>
<dbReference type="AlphaFoldDB" id="A0AAD7Z0I2"/>
<dbReference type="InterPro" id="IPR009030">
    <property type="entry name" value="Growth_fac_rcpt_cys_sf"/>
</dbReference>
<keyword evidence="1" id="KW-0732">Signal</keyword>
<evidence type="ECO:0000313" key="2">
    <source>
        <dbReference type="EMBL" id="KAJ8733624.1"/>
    </source>
</evidence>
<reference evidence="2" key="1">
    <citation type="submission" date="2023-03" db="EMBL/GenBank/DDBJ databases">
        <title>Chromosome-level genomes of two armyworms, Mythimna separata and Mythimna loreyi, provide insights into the biosynthesis and reception of sex pheromones.</title>
        <authorList>
            <person name="Zhao H."/>
        </authorList>
    </citation>
    <scope>NUCLEOTIDE SEQUENCE</scope>
    <source>
        <strain evidence="2">BeijingLab</strain>
        <tissue evidence="2">Pupa</tissue>
    </source>
</reference>
<name>A0AAD7Z0I2_MYTSE</name>
<protein>
    <submittedName>
        <fullName evidence="2">Uncharacterized protein</fullName>
    </submittedName>
</protein>
<dbReference type="SUPFAM" id="SSF57184">
    <property type="entry name" value="Growth factor receptor domain"/>
    <property type="match status" value="4"/>
</dbReference>
<organism evidence="2 3">
    <name type="scientific">Mythimna separata</name>
    <name type="common">Oriental armyworm</name>
    <name type="synonym">Pseudaletia separata</name>
    <dbReference type="NCBI Taxonomy" id="271217"/>
    <lineage>
        <taxon>Eukaryota</taxon>
        <taxon>Metazoa</taxon>
        <taxon>Ecdysozoa</taxon>
        <taxon>Arthropoda</taxon>
        <taxon>Hexapoda</taxon>
        <taxon>Insecta</taxon>
        <taxon>Pterygota</taxon>
        <taxon>Neoptera</taxon>
        <taxon>Endopterygota</taxon>
        <taxon>Lepidoptera</taxon>
        <taxon>Glossata</taxon>
        <taxon>Ditrysia</taxon>
        <taxon>Noctuoidea</taxon>
        <taxon>Noctuidae</taxon>
        <taxon>Noctuinae</taxon>
        <taxon>Hadenini</taxon>
        <taxon>Mythimna</taxon>
    </lineage>
</organism>
<evidence type="ECO:0000313" key="3">
    <source>
        <dbReference type="Proteomes" id="UP001231518"/>
    </source>
</evidence>
<feature type="chain" id="PRO_5042212974" evidence="1">
    <location>
        <begin position="20"/>
        <end position="833"/>
    </location>
</feature>
<dbReference type="InterPro" id="IPR006150">
    <property type="entry name" value="Cys_repeat_1"/>
</dbReference>
<gene>
    <name evidence="2" type="ORF">PYW07_014175</name>
</gene>